<dbReference type="OrthoDB" id="25002at2759"/>
<dbReference type="EMBL" id="MCFL01000001">
    <property type="protein sequence ID" value="ORZ41549.1"/>
    <property type="molecule type" value="Genomic_DNA"/>
</dbReference>
<name>A0A1Y2I485_9FUNG</name>
<comment type="caution">
    <text evidence="3">The sequence shown here is derived from an EMBL/GenBank/DDBJ whole genome shotgun (WGS) entry which is preliminary data.</text>
</comment>
<evidence type="ECO:0000256" key="1">
    <source>
        <dbReference type="SAM" id="MobiDB-lite"/>
    </source>
</evidence>
<evidence type="ECO:0000313" key="4">
    <source>
        <dbReference type="Proteomes" id="UP000193411"/>
    </source>
</evidence>
<keyword evidence="4" id="KW-1185">Reference proteome</keyword>
<proteinExistence type="predicted"/>
<feature type="region of interest" description="Disordered" evidence="1">
    <location>
        <begin position="210"/>
        <end position="231"/>
    </location>
</feature>
<keyword evidence="2" id="KW-0472">Membrane</keyword>
<organism evidence="3 4">
    <name type="scientific">Catenaria anguillulae PL171</name>
    <dbReference type="NCBI Taxonomy" id="765915"/>
    <lineage>
        <taxon>Eukaryota</taxon>
        <taxon>Fungi</taxon>
        <taxon>Fungi incertae sedis</taxon>
        <taxon>Blastocladiomycota</taxon>
        <taxon>Blastocladiomycetes</taxon>
        <taxon>Blastocladiales</taxon>
        <taxon>Catenariaceae</taxon>
        <taxon>Catenaria</taxon>
    </lineage>
</organism>
<feature type="region of interest" description="Disordered" evidence="1">
    <location>
        <begin position="169"/>
        <end position="197"/>
    </location>
</feature>
<dbReference type="InterPro" id="IPR036915">
    <property type="entry name" value="Cyclin-like_sf"/>
</dbReference>
<sequence>MSTHYSSRKCICSRLWDLTCTSTMRPTYTYGSCTFYVLSTCWMAPRHCTRAWNLANDSFRVPLALYFPPHAIGAACVELAVRQAHVTVPDTWAEIVADVHCQDIDFIVHQLVANGPEHVPLPVDLPVTVGEIKAWLALDEEELKRRLVPSNDAPAKELEARGRAGWIKRNTSENGERPWNWRSGSARDKQPQCQPPSLRWMLPRFRRPWQRHARRRQQQRPGARPCLRRPRHCRQGMDIGIGTGTVVRIGIGTTAAAAVSAEIMSGTPVTRVTVTVTARGTGTGTGMVSVGIILMLVAAAAAVVMGVGLREAIVASLLFSFGTKVYKYREEKGQEERQKQHQAVAKGV</sequence>
<keyword evidence="2" id="KW-0812">Transmembrane</keyword>
<dbReference type="Proteomes" id="UP000193411">
    <property type="component" value="Unassembled WGS sequence"/>
</dbReference>
<keyword evidence="2" id="KW-1133">Transmembrane helix</keyword>
<reference evidence="3 4" key="1">
    <citation type="submission" date="2016-07" db="EMBL/GenBank/DDBJ databases">
        <title>Pervasive Adenine N6-methylation of Active Genes in Fungi.</title>
        <authorList>
            <consortium name="DOE Joint Genome Institute"/>
            <person name="Mondo S.J."/>
            <person name="Dannebaum R.O."/>
            <person name="Kuo R.C."/>
            <person name="Labutti K."/>
            <person name="Haridas S."/>
            <person name="Kuo A."/>
            <person name="Salamov A."/>
            <person name="Ahrendt S.R."/>
            <person name="Lipzen A."/>
            <person name="Sullivan W."/>
            <person name="Andreopoulos W.B."/>
            <person name="Clum A."/>
            <person name="Lindquist E."/>
            <person name="Daum C."/>
            <person name="Ramamoorthy G.K."/>
            <person name="Gryganskyi A."/>
            <person name="Culley D."/>
            <person name="Magnuson J.K."/>
            <person name="James T.Y."/>
            <person name="O'Malley M.A."/>
            <person name="Stajich J.E."/>
            <person name="Spatafora J.W."/>
            <person name="Visel A."/>
            <person name="Grigoriev I.V."/>
        </authorList>
    </citation>
    <scope>NUCLEOTIDE SEQUENCE [LARGE SCALE GENOMIC DNA]</scope>
    <source>
        <strain evidence="3 4">PL171</strain>
    </source>
</reference>
<dbReference type="AlphaFoldDB" id="A0A1Y2I485"/>
<accession>A0A1Y2I485</accession>
<dbReference type="SUPFAM" id="SSF47954">
    <property type="entry name" value="Cyclin-like"/>
    <property type="match status" value="1"/>
</dbReference>
<evidence type="ECO:0000313" key="3">
    <source>
        <dbReference type="EMBL" id="ORZ41549.1"/>
    </source>
</evidence>
<feature type="transmembrane region" description="Helical" evidence="2">
    <location>
        <begin position="287"/>
        <end position="309"/>
    </location>
</feature>
<protein>
    <submittedName>
        <fullName evidence="3">Uncharacterized protein</fullName>
    </submittedName>
</protein>
<gene>
    <name evidence="3" type="ORF">BCR44DRAFT_1009324</name>
</gene>
<dbReference type="Gene3D" id="1.10.472.10">
    <property type="entry name" value="Cyclin-like"/>
    <property type="match status" value="1"/>
</dbReference>
<evidence type="ECO:0000256" key="2">
    <source>
        <dbReference type="SAM" id="Phobius"/>
    </source>
</evidence>